<sequence>MKLSRQTTSDTSVDGRSRAYAWGRVHYFIIEHAPMAELVAIDELLEKAGWSNDGCPNYEKDDEFGNAGYSCGY</sequence>
<dbReference type="EMBL" id="RQTU01001164">
    <property type="protein sequence ID" value="RRD47678.1"/>
    <property type="molecule type" value="Genomic_DNA"/>
</dbReference>
<organism evidence="1 2">
    <name type="scientific">Escherichia coli</name>
    <dbReference type="NCBI Taxonomy" id="562"/>
    <lineage>
        <taxon>Bacteria</taxon>
        <taxon>Pseudomonadati</taxon>
        <taxon>Pseudomonadota</taxon>
        <taxon>Gammaproteobacteria</taxon>
        <taxon>Enterobacterales</taxon>
        <taxon>Enterobacteriaceae</taxon>
        <taxon>Escherichia</taxon>
    </lineage>
</organism>
<comment type="caution">
    <text evidence="1">The sequence shown here is derived from an EMBL/GenBank/DDBJ whole genome shotgun (WGS) entry which is preliminary data.</text>
</comment>
<accession>A0A3P1WPB9</accession>
<feature type="non-terminal residue" evidence="1">
    <location>
        <position position="73"/>
    </location>
</feature>
<gene>
    <name evidence="1" type="ORF">EIA08_34215</name>
</gene>
<evidence type="ECO:0000313" key="2">
    <source>
        <dbReference type="Proteomes" id="UP000271008"/>
    </source>
</evidence>
<reference evidence="1 2" key="1">
    <citation type="submission" date="2018-11" db="EMBL/GenBank/DDBJ databases">
        <title>Enterobacteriaceae from Patient.</title>
        <authorList>
            <person name="Shen C."/>
            <person name="Yang Y."/>
            <person name="Tian G."/>
        </authorList>
    </citation>
    <scope>NUCLEOTIDE SEQUENCE [LARGE SCALE GENOMIC DNA]</scope>
    <source>
        <strain evidence="1 2">GBGD28</strain>
    </source>
</reference>
<dbReference type="AlphaFoldDB" id="A0A3P1WPB9"/>
<dbReference type="Proteomes" id="UP000271008">
    <property type="component" value="Unassembled WGS sequence"/>
</dbReference>
<protein>
    <submittedName>
        <fullName evidence="1">Uncharacterized protein</fullName>
    </submittedName>
</protein>
<proteinExistence type="predicted"/>
<evidence type="ECO:0000313" key="1">
    <source>
        <dbReference type="EMBL" id="RRD47678.1"/>
    </source>
</evidence>
<name>A0A3P1WPB9_ECOLX</name>